<organism evidence="2 3">
    <name type="scientific">Orchesella dallaii</name>
    <dbReference type="NCBI Taxonomy" id="48710"/>
    <lineage>
        <taxon>Eukaryota</taxon>
        <taxon>Metazoa</taxon>
        <taxon>Ecdysozoa</taxon>
        <taxon>Arthropoda</taxon>
        <taxon>Hexapoda</taxon>
        <taxon>Collembola</taxon>
        <taxon>Entomobryomorpha</taxon>
        <taxon>Entomobryoidea</taxon>
        <taxon>Orchesellidae</taxon>
        <taxon>Orchesellinae</taxon>
        <taxon>Orchesella</taxon>
    </lineage>
</organism>
<feature type="transmembrane region" description="Helical" evidence="1">
    <location>
        <begin position="802"/>
        <end position="820"/>
    </location>
</feature>
<proteinExistence type="predicted"/>
<comment type="caution">
    <text evidence="2">The sequence shown here is derived from an EMBL/GenBank/DDBJ whole genome shotgun (WGS) entry which is preliminary data.</text>
</comment>
<dbReference type="Gene3D" id="1.10.287.70">
    <property type="match status" value="1"/>
</dbReference>
<keyword evidence="3" id="KW-1185">Reference proteome</keyword>
<accession>A0ABP1RHE4</accession>
<reference evidence="2 3" key="1">
    <citation type="submission" date="2024-08" db="EMBL/GenBank/DDBJ databases">
        <authorList>
            <person name="Cucini C."/>
            <person name="Frati F."/>
        </authorList>
    </citation>
    <scope>NUCLEOTIDE SEQUENCE [LARGE SCALE GENOMIC DNA]</scope>
</reference>
<sequence length="874" mass="100444">MVLAFSSTGQSINLRSTNKHYFPKRTPVLAPEEQYFDPNIDNLNEHLQPFKGCLIRIQNPQNINIPATKVSIMLSNQYYKKPSRVYVQTVETPKSRYRDHVVHTANCTSEFFQSEISSGIINTETCLSIKFTTFLMQSKPWNCEVNIGIFAPFKYLISHVDSWYKPQIWDRKHGQFVNSSKQIIPSSIPTVNINLLHYENLANWTKDSVAGKWIEQTVFPKYLIDRFHIDNNRRSKLYMAIDIHILMLVSNCTQRNRFWNMCNVTKISAINTDFEGRTVPDEIRIHKPSVYEIDIELSALSSSIFNSTHLFFPSRQQQLAISPIAQQHGDGTFQLYLEICRSHKNFLELRGNSKMDDRFSLVLLHILESVVQNYSYKFPQTDRISCINGKKTSTTDNLMPKIYMTVTRQHTSHNLEFALIKMADTLNVPAFVSCGKARVSGFAFVELFNVFHSTVWGFILLSNLLLASSSYLMSNFSPKSDSNTSRRLETFFSIVKQVIKPLLEQGDPFKSILLAETRLRVSIGAYLLVGIVLSSAYKNTNVYNMILPRQPVPYENISELVQDEFTIYSRGKLERKEPDPLQRKIMMYSRPKANNIRYDSTLNYVKDNSVSMVLNFQIVSEIRNFMNKIVGNSEKNQSEKEIELNNLLEANVRLIPGLDLIVKNAYDKLWPKNKPIIWNNDWKQFVFEAENFINTQQRIALTKLIDECNNTALIVPRVEANRLARHAQRKYFGSVHVGKESYYGWDYLIHFIGHVPPFVITGMEAMRWNGVAEKLVEFAAASYKPLPFVPIDPTGATMQGNVAVIFVILMGGLVIAMLAFSMELHRYVYKFLCKVVKTVGIGLMWFVSYITTSLRQTKVEAFNAKDILGELSPE</sequence>
<evidence type="ECO:0000256" key="1">
    <source>
        <dbReference type="SAM" id="Phobius"/>
    </source>
</evidence>
<evidence type="ECO:0000313" key="3">
    <source>
        <dbReference type="Proteomes" id="UP001642540"/>
    </source>
</evidence>
<name>A0ABP1RHE4_9HEXA</name>
<evidence type="ECO:0000313" key="2">
    <source>
        <dbReference type="EMBL" id="CAL8128371.1"/>
    </source>
</evidence>
<dbReference type="EMBL" id="CAXLJM020000075">
    <property type="protein sequence ID" value="CAL8128371.1"/>
    <property type="molecule type" value="Genomic_DNA"/>
</dbReference>
<gene>
    <name evidence="2" type="ORF">ODALV1_LOCUS22204</name>
</gene>
<dbReference type="Proteomes" id="UP001642540">
    <property type="component" value="Unassembled WGS sequence"/>
</dbReference>
<protein>
    <submittedName>
        <fullName evidence="2">Uncharacterized protein</fullName>
    </submittedName>
</protein>
<keyword evidence="1" id="KW-0472">Membrane</keyword>
<feature type="transmembrane region" description="Helical" evidence="1">
    <location>
        <begin position="827"/>
        <end position="847"/>
    </location>
</feature>
<keyword evidence="1" id="KW-1133">Transmembrane helix</keyword>
<keyword evidence="1" id="KW-0812">Transmembrane</keyword>